<accession>A0A1A9QBW0</accession>
<dbReference type="EMBL" id="LWUJ01000012">
    <property type="protein sequence ID" value="OAL09943.1"/>
    <property type="molecule type" value="Genomic_DNA"/>
</dbReference>
<reference evidence="3" key="1">
    <citation type="submission" date="2016-04" db="EMBL/GenBank/DDBJ databases">
        <authorList>
            <person name="Quiroz-Castaneda R.E."/>
            <person name="Martinez-Ocampo F."/>
        </authorList>
    </citation>
    <scope>NUCLEOTIDE SEQUENCE [LARGE SCALE GENOMIC DNA]</scope>
    <source>
        <strain evidence="3">INIFAP01</strain>
    </source>
</reference>
<keyword evidence="1" id="KW-1133">Transmembrane helix</keyword>
<keyword evidence="1" id="KW-0472">Membrane</keyword>
<dbReference type="AlphaFoldDB" id="A0A1A9QBW0"/>
<organism evidence="2 3">
    <name type="scientific">Candidatus Mycoplasma haematobovis</name>
    <dbReference type="NCBI Taxonomy" id="432608"/>
    <lineage>
        <taxon>Bacteria</taxon>
        <taxon>Bacillati</taxon>
        <taxon>Mycoplasmatota</taxon>
        <taxon>Mollicutes</taxon>
        <taxon>Mycoplasmataceae</taxon>
        <taxon>Mycoplasma</taxon>
    </lineage>
</organism>
<sequence>MTSIKTFSIGISLITGVVGIAGAVAYSKDLFNSNIQISELLRKNNKHDLLDVYGMNNSKDWDEVWEKYMEETGNKWNIPSEEGMLAVNAPTAFKEICRKKAQEKIKSTSDQKYQDVIKYCSKPKQPK</sequence>
<dbReference type="RefSeq" id="WP_187150328.1">
    <property type="nucleotide sequence ID" value="NZ_LWUJ01000012.1"/>
</dbReference>
<dbReference type="Proteomes" id="UP000077623">
    <property type="component" value="Unassembled WGS sequence"/>
</dbReference>
<dbReference type="STRING" id="432608.A6V39_03460"/>
<gene>
    <name evidence="2" type="ORF">A6V39_03460</name>
</gene>
<keyword evidence="3" id="KW-1185">Reference proteome</keyword>
<name>A0A1A9QBW0_9MOLU</name>
<proteinExistence type="predicted"/>
<keyword evidence="1" id="KW-0812">Transmembrane</keyword>
<evidence type="ECO:0000313" key="3">
    <source>
        <dbReference type="Proteomes" id="UP000077623"/>
    </source>
</evidence>
<evidence type="ECO:0000313" key="2">
    <source>
        <dbReference type="EMBL" id="OAL09943.1"/>
    </source>
</evidence>
<comment type="caution">
    <text evidence="2">The sequence shown here is derived from an EMBL/GenBank/DDBJ whole genome shotgun (WGS) entry which is preliminary data.</text>
</comment>
<feature type="transmembrane region" description="Helical" evidence="1">
    <location>
        <begin position="6"/>
        <end position="26"/>
    </location>
</feature>
<protein>
    <submittedName>
        <fullName evidence="2">Uncharacterized protein</fullName>
    </submittedName>
</protein>
<evidence type="ECO:0000256" key="1">
    <source>
        <dbReference type="SAM" id="Phobius"/>
    </source>
</evidence>